<dbReference type="GO" id="GO:0004016">
    <property type="term" value="F:adenylate cyclase activity"/>
    <property type="evidence" value="ECO:0007669"/>
    <property type="project" value="TreeGrafter"/>
</dbReference>
<dbReference type="InterPro" id="IPR027417">
    <property type="entry name" value="P-loop_NTPase"/>
</dbReference>
<dbReference type="PANTHER" id="PTHR16305:SF28">
    <property type="entry name" value="GUANYLATE CYCLASE DOMAIN-CONTAINING PROTEIN"/>
    <property type="match status" value="1"/>
</dbReference>
<dbReference type="STRING" id="1068978.AMETH_3352"/>
<dbReference type="PANTHER" id="PTHR16305">
    <property type="entry name" value="TESTICULAR SOLUBLE ADENYLYL CYCLASE"/>
    <property type="match status" value="1"/>
</dbReference>
<evidence type="ECO:0000313" key="4">
    <source>
        <dbReference type="EMBL" id="AIJ23444.1"/>
    </source>
</evidence>
<evidence type="ECO:0000256" key="2">
    <source>
        <dbReference type="ARBA" id="ARBA00022840"/>
    </source>
</evidence>
<dbReference type="Pfam" id="PF13191">
    <property type="entry name" value="AAA_16"/>
    <property type="match status" value="1"/>
</dbReference>
<evidence type="ECO:0000313" key="5">
    <source>
        <dbReference type="Proteomes" id="UP000062973"/>
    </source>
</evidence>
<feature type="domain" description="Orc1-like AAA ATPase" evidence="3">
    <location>
        <begin position="10"/>
        <end position="175"/>
    </location>
</feature>
<dbReference type="InterPro" id="IPR041664">
    <property type="entry name" value="AAA_16"/>
</dbReference>
<gene>
    <name evidence="4" type="ORF">AMETH_3352</name>
</gene>
<dbReference type="SUPFAM" id="SSF52540">
    <property type="entry name" value="P-loop containing nucleoside triphosphate hydrolases"/>
    <property type="match status" value="1"/>
</dbReference>
<protein>
    <submittedName>
        <fullName evidence="4">ATPase-like protein</fullName>
    </submittedName>
</protein>
<dbReference type="EMBL" id="CP009110">
    <property type="protein sequence ID" value="AIJ23444.1"/>
    <property type="molecule type" value="Genomic_DNA"/>
</dbReference>
<dbReference type="HOGENOM" id="CLU_006850_2_0_11"/>
<keyword evidence="5" id="KW-1185">Reference proteome</keyword>
<name>A0A076MRZ6_AMYME</name>
<dbReference type="eggNOG" id="COG3899">
    <property type="taxonomic scope" value="Bacteria"/>
</dbReference>
<dbReference type="KEGG" id="amq:AMETH_3352"/>
<keyword evidence="2" id="KW-0067">ATP-binding</keyword>
<dbReference type="GO" id="GO:0005737">
    <property type="term" value="C:cytoplasm"/>
    <property type="evidence" value="ECO:0007669"/>
    <property type="project" value="TreeGrafter"/>
</dbReference>
<dbReference type="AlphaFoldDB" id="A0A076MRZ6"/>
<organism evidence="4 5">
    <name type="scientific">Amycolatopsis methanolica 239</name>
    <dbReference type="NCBI Taxonomy" id="1068978"/>
    <lineage>
        <taxon>Bacteria</taxon>
        <taxon>Bacillati</taxon>
        <taxon>Actinomycetota</taxon>
        <taxon>Actinomycetes</taxon>
        <taxon>Pseudonocardiales</taxon>
        <taxon>Pseudonocardiaceae</taxon>
        <taxon>Amycolatopsis</taxon>
        <taxon>Amycolatopsis methanolica group</taxon>
    </lineage>
</organism>
<dbReference type="GO" id="GO:0005524">
    <property type="term" value="F:ATP binding"/>
    <property type="evidence" value="ECO:0007669"/>
    <property type="project" value="UniProtKB-KW"/>
</dbReference>
<evidence type="ECO:0000256" key="1">
    <source>
        <dbReference type="ARBA" id="ARBA00022741"/>
    </source>
</evidence>
<proteinExistence type="predicted"/>
<reference evidence="4 5" key="1">
    <citation type="submission" date="2014-07" db="EMBL/GenBank/DDBJ databases">
        <title>Whole Genome Sequence of the Amycolatopsis methanolica 239.</title>
        <authorList>
            <person name="Tang B."/>
        </authorList>
    </citation>
    <scope>NUCLEOTIDE SEQUENCE [LARGE SCALE GENOMIC DNA]</scope>
    <source>
        <strain evidence="4 5">239</strain>
    </source>
</reference>
<dbReference type="PATRIC" id="fig|1068978.7.peg.3585"/>
<evidence type="ECO:0000259" key="3">
    <source>
        <dbReference type="Pfam" id="PF13191"/>
    </source>
</evidence>
<accession>A0A076MRZ6</accession>
<dbReference type="Proteomes" id="UP000062973">
    <property type="component" value="Chromosome"/>
</dbReference>
<sequence>MMDTHLEPALIGRDHPAGLLRAEIGRAVDSHGGLVLVTGEPGIGKTTLVTGAADEARRLGALVLGGACWDSGSAPGYWPWVQVLRGLRRTATAQEWVAVEREAGGGLAVLLGEADPRETPDGFRLYDAVTSALVTASHSRPVVVALDDLHWADSASLRLLEFAAGHTWFERLLLIGTYRDAEVEVADHPLRPLLSSLVAKARTITLTGLAPDEVGRLIARTVGETPGQDVVAEVYRRTGGNPFFVEQAARLWHSGGSVTAIAPGVRDAVRRRLSLLPEPVVRLLTTAAVLGQQFHRQVLAAVAAIPAAPADRLLDQAVSARLVTVRGGGRFAFAHDLVRETLYDSLGEDEARERHAAVVTALEGTPALADRILPAEAARHAYLAGPLVPPSRAVDLLVAAGRAASGRMAFEEAIGHFRRAAGIAGEPRRRVLVLLELGGELHHFDETAEGWAVFEEAGAQTRALGDAELLARVALTAYRWGDDAERADLKTGLMAEAHRALIGPGEAERPLGDRAREVIVQLGRLAREDGDDEALGFSLSTLHDSIWGLGTAAEREALMAELAEVAHRSGDTETEQYATSLRWVALLELADPRYFDQMRAFVTLAERGDSRRMQFGAQIDQSILAGFQGRFADAEALFDGVLSTPEQVHHSHFLPMLRHHRWSLLLQQGRFDELAEFHASLGPGDHPYPGLLEATTAAQRGDMAAAAGYLAGLGERPPFPRSYLPMFLRLQAQTAAGTGDARLAERAREAMLPYDGQWLVSVFGFEISGPVTLWLGKLAAAGRSWDEALARYRAAERSAESMRARPWVLEARLARAAALLDRAAPGDEREAAALLDAVAAEAAELGLRHVPERVRRLRARRDEPAATGEFRFTGTTWTLALAGRTVHLPDAKGLRDLHFLLSRPGTDVPAVRLLDPAGGEVVVAARRLGGDEVLDDTAKAAYRRRLAVLDDEIDAAAARGDDDRAARLDSERAALLAELRAAAGLGGRTRRLGDEAERARKTVTARIRDTLRRLDGRHPQLAEHLRATVSTGASCRYDPGDPGITWRF</sequence>
<keyword evidence="1" id="KW-0547">Nucleotide-binding</keyword>